<organism evidence="4 5">
    <name type="scientific">Caenorhabditis auriculariae</name>
    <dbReference type="NCBI Taxonomy" id="2777116"/>
    <lineage>
        <taxon>Eukaryota</taxon>
        <taxon>Metazoa</taxon>
        <taxon>Ecdysozoa</taxon>
        <taxon>Nematoda</taxon>
        <taxon>Chromadorea</taxon>
        <taxon>Rhabditida</taxon>
        <taxon>Rhabditina</taxon>
        <taxon>Rhabditomorpha</taxon>
        <taxon>Rhabditoidea</taxon>
        <taxon>Rhabditidae</taxon>
        <taxon>Peloderinae</taxon>
        <taxon>Caenorhabditis</taxon>
    </lineage>
</organism>
<dbReference type="Proteomes" id="UP000835052">
    <property type="component" value="Unassembled WGS sequence"/>
</dbReference>
<feature type="signal peptide" evidence="3">
    <location>
        <begin position="1"/>
        <end position="17"/>
    </location>
</feature>
<evidence type="ECO:0000256" key="1">
    <source>
        <dbReference type="SAM" id="MobiDB-lite"/>
    </source>
</evidence>
<dbReference type="AlphaFoldDB" id="A0A8S1GUN5"/>
<gene>
    <name evidence="4" type="ORF">CAUJ_LOCUS2703</name>
</gene>
<feature type="compositionally biased region" description="Low complexity" evidence="1">
    <location>
        <begin position="140"/>
        <end position="151"/>
    </location>
</feature>
<keyword evidence="2" id="KW-1133">Transmembrane helix</keyword>
<accession>A0A8S1GUN5</accession>
<evidence type="ECO:0000256" key="2">
    <source>
        <dbReference type="SAM" id="Phobius"/>
    </source>
</evidence>
<feature type="region of interest" description="Disordered" evidence="1">
    <location>
        <begin position="115"/>
        <end position="158"/>
    </location>
</feature>
<feature type="chain" id="PRO_5035903295" evidence="3">
    <location>
        <begin position="18"/>
        <end position="158"/>
    </location>
</feature>
<evidence type="ECO:0000313" key="5">
    <source>
        <dbReference type="Proteomes" id="UP000835052"/>
    </source>
</evidence>
<protein>
    <submittedName>
        <fullName evidence="4">Uncharacterized protein</fullName>
    </submittedName>
</protein>
<proteinExistence type="predicted"/>
<name>A0A8S1GUN5_9PELO</name>
<keyword evidence="2" id="KW-0812">Transmembrane</keyword>
<comment type="caution">
    <text evidence="4">The sequence shown here is derived from an EMBL/GenBank/DDBJ whole genome shotgun (WGS) entry which is preliminary data.</text>
</comment>
<keyword evidence="5" id="KW-1185">Reference proteome</keyword>
<feature type="compositionally biased region" description="Polar residues" evidence="1">
    <location>
        <begin position="118"/>
        <end position="134"/>
    </location>
</feature>
<keyword evidence="2" id="KW-0472">Membrane</keyword>
<sequence length="158" mass="17845">MIRWLFLFSSALQVSHILNVVTSINNKSEWKGPLQVDMPTGESLPSEGIEGQSVVLTLISRFAYAIIIIVVVLFLLATCGLCIFFFIREQKRAKRTREQRELERSRLLSHTENEEQSFECQLSVKNESSKQDFSSPLEPSMSSDVMVSDKSSATKILA</sequence>
<dbReference type="EMBL" id="CAJGYM010000005">
    <property type="protein sequence ID" value="CAD6186784.1"/>
    <property type="molecule type" value="Genomic_DNA"/>
</dbReference>
<feature type="transmembrane region" description="Helical" evidence="2">
    <location>
        <begin position="62"/>
        <end position="87"/>
    </location>
</feature>
<keyword evidence="3" id="KW-0732">Signal</keyword>
<reference evidence="4" key="1">
    <citation type="submission" date="2020-10" db="EMBL/GenBank/DDBJ databases">
        <authorList>
            <person name="Kikuchi T."/>
        </authorList>
    </citation>
    <scope>NUCLEOTIDE SEQUENCE</scope>
    <source>
        <strain evidence="4">NKZ352</strain>
    </source>
</reference>
<evidence type="ECO:0000256" key="3">
    <source>
        <dbReference type="SAM" id="SignalP"/>
    </source>
</evidence>
<evidence type="ECO:0000313" key="4">
    <source>
        <dbReference type="EMBL" id="CAD6186784.1"/>
    </source>
</evidence>